<evidence type="ECO:0000256" key="3">
    <source>
        <dbReference type="RuleBase" id="RU003345"/>
    </source>
</evidence>
<dbReference type="InterPro" id="IPR029510">
    <property type="entry name" value="Ald_DH_CS_GLU"/>
</dbReference>
<dbReference type="CDD" id="cd07102">
    <property type="entry name" value="ALDH_EDX86601"/>
    <property type="match status" value="1"/>
</dbReference>
<evidence type="ECO:0000313" key="6">
    <source>
        <dbReference type="Proteomes" id="UP001375743"/>
    </source>
</evidence>
<evidence type="ECO:0000256" key="1">
    <source>
        <dbReference type="ARBA" id="ARBA00023002"/>
    </source>
</evidence>
<gene>
    <name evidence="5" type="ORF">U1T56_12870</name>
</gene>
<evidence type="ECO:0000313" key="5">
    <source>
        <dbReference type="EMBL" id="MEK0084049.1"/>
    </source>
</evidence>
<dbReference type="InterPro" id="IPR016162">
    <property type="entry name" value="Ald_DH_N"/>
</dbReference>
<dbReference type="InterPro" id="IPR016163">
    <property type="entry name" value="Ald_DH_C"/>
</dbReference>
<protein>
    <submittedName>
        <fullName evidence="5">Aldehyde dehydrogenase family protein</fullName>
    </submittedName>
</protein>
<dbReference type="RefSeq" id="WP_418159899.1">
    <property type="nucleotide sequence ID" value="NZ_JBBLZC010000012.1"/>
</dbReference>
<accession>A0ABU8XT08</accession>
<dbReference type="EMBL" id="JBBLZC010000012">
    <property type="protein sequence ID" value="MEK0084049.1"/>
    <property type="molecule type" value="Genomic_DNA"/>
</dbReference>
<comment type="similarity">
    <text evidence="3">Belongs to the aldehyde dehydrogenase family.</text>
</comment>
<dbReference type="Gene3D" id="3.40.309.10">
    <property type="entry name" value="Aldehyde Dehydrogenase, Chain A, domain 2"/>
    <property type="match status" value="1"/>
</dbReference>
<sequence length="462" mass="50047">MALQRTISPVDGRVYVERELAGEREIATALERAKAAFAGWRATPVRERIALLSRAVDAFVADRDAIAAEITWQMGRPISQSPGEIRGFEERARHMLEVAPEALTDVAVGEKAGFTRFIRHEPLGLVFVIAPWNYPYLTAVNAVIPALAAGNVVLLKHSAQTPLCAERFQAAFDAAGLPAGVFQHLHLAHDDALRIVGSGEAQLVAFTGSVPGGHAVQAAAGKAFIATNLELGGKDPAYVRADADLAHAVENLVDGACFNSGQSCCGIERIYVHEKLYDDFVAGYVELASRYVLDDPTLPSTNLGPMVRASAADFARDQVEEAVRQGAKALIDPRRFPREARGSAYMAPQCLVGVTHEMRVMTEESFAPIVGIMKVRDDEEAIALMNDSAFGLTAAIWTSDEAAALRIGDRLETGTVFMNRCDYLDPALAWVGVKDSGRGVALSRLAYEHLTRPKSFHLRTRL</sequence>
<proteinExistence type="inferred from homology"/>
<dbReference type="PROSITE" id="PS00687">
    <property type="entry name" value="ALDEHYDE_DEHYDR_GLU"/>
    <property type="match status" value="1"/>
</dbReference>
<keyword evidence="1 3" id="KW-0560">Oxidoreductase</keyword>
<feature type="active site" evidence="2">
    <location>
        <position position="230"/>
    </location>
</feature>
<keyword evidence="6" id="KW-1185">Reference proteome</keyword>
<dbReference type="Gene3D" id="3.40.605.10">
    <property type="entry name" value="Aldehyde Dehydrogenase, Chain A, domain 1"/>
    <property type="match status" value="1"/>
</dbReference>
<reference evidence="5 6" key="1">
    <citation type="submission" date="2024-01" db="EMBL/GenBank/DDBJ databases">
        <title>Multi-omics insights into the function and evolution of sodium benzoate biodegradation pathways in Benzoatithermus flavus gen. nov., sp. nov. from hot spring.</title>
        <authorList>
            <person name="Hu C.-J."/>
            <person name="Li W.-J."/>
        </authorList>
    </citation>
    <scope>NUCLEOTIDE SEQUENCE [LARGE SCALE GENOMIC DNA]</scope>
    <source>
        <strain evidence="5 6">SYSU G07066</strain>
    </source>
</reference>
<dbReference type="InterPro" id="IPR016161">
    <property type="entry name" value="Ald_DH/histidinol_DH"/>
</dbReference>
<evidence type="ECO:0000259" key="4">
    <source>
        <dbReference type="Pfam" id="PF00171"/>
    </source>
</evidence>
<evidence type="ECO:0000256" key="2">
    <source>
        <dbReference type="PROSITE-ProRule" id="PRU10007"/>
    </source>
</evidence>
<dbReference type="InterPro" id="IPR015590">
    <property type="entry name" value="Aldehyde_DH_dom"/>
</dbReference>
<dbReference type="Proteomes" id="UP001375743">
    <property type="component" value="Unassembled WGS sequence"/>
</dbReference>
<organism evidence="5 6">
    <name type="scientific">Benzoatithermus flavus</name>
    <dbReference type="NCBI Taxonomy" id="3108223"/>
    <lineage>
        <taxon>Bacteria</taxon>
        <taxon>Pseudomonadati</taxon>
        <taxon>Pseudomonadota</taxon>
        <taxon>Alphaproteobacteria</taxon>
        <taxon>Geminicoccales</taxon>
        <taxon>Geminicoccaceae</taxon>
        <taxon>Benzoatithermus</taxon>
    </lineage>
</organism>
<dbReference type="SUPFAM" id="SSF53720">
    <property type="entry name" value="ALDH-like"/>
    <property type="match status" value="1"/>
</dbReference>
<name>A0ABU8XT08_9PROT</name>
<feature type="domain" description="Aldehyde dehydrogenase" evidence="4">
    <location>
        <begin position="5"/>
        <end position="455"/>
    </location>
</feature>
<comment type="caution">
    <text evidence="5">The sequence shown here is derived from an EMBL/GenBank/DDBJ whole genome shotgun (WGS) entry which is preliminary data.</text>
</comment>
<dbReference type="PANTHER" id="PTHR11699">
    <property type="entry name" value="ALDEHYDE DEHYDROGENASE-RELATED"/>
    <property type="match status" value="1"/>
</dbReference>
<dbReference type="Pfam" id="PF00171">
    <property type="entry name" value="Aldedh"/>
    <property type="match status" value="1"/>
</dbReference>